<organism evidence="2 3">
    <name type="scientific">Oryza sativa subsp. japonica</name>
    <name type="common">Rice</name>
    <dbReference type="NCBI Taxonomy" id="39947"/>
    <lineage>
        <taxon>Eukaryota</taxon>
        <taxon>Viridiplantae</taxon>
        <taxon>Streptophyta</taxon>
        <taxon>Embryophyta</taxon>
        <taxon>Tracheophyta</taxon>
        <taxon>Spermatophyta</taxon>
        <taxon>Magnoliopsida</taxon>
        <taxon>Liliopsida</taxon>
        <taxon>Poales</taxon>
        <taxon>Poaceae</taxon>
        <taxon>BOP clade</taxon>
        <taxon>Oryzoideae</taxon>
        <taxon>Oryzeae</taxon>
        <taxon>Oryzinae</taxon>
        <taxon>Oryza</taxon>
        <taxon>Oryza sativa</taxon>
    </lineage>
</organism>
<dbReference type="SUPFAM" id="SSF81383">
    <property type="entry name" value="F-box domain"/>
    <property type="match status" value="1"/>
</dbReference>
<dbReference type="Gramene" id="Os10t0188000-01">
    <property type="protein sequence ID" value="Os10t0188000-01"/>
    <property type="gene ID" value="Os10g0188000"/>
</dbReference>
<dbReference type="InParanoid" id="A0A0P0XSB1"/>
<dbReference type="Gene3D" id="1.20.1280.50">
    <property type="match status" value="1"/>
</dbReference>
<name>A0A0P0XSB1_ORYSJ</name>
<dbReference type="EMBL" id="AP014966">
    <property type="protein sequence ID" value="BAT10166.1"/>
    <property type="molecule type" value="Genomic_DNA"/>
</dbReference>
<dbReference type="PANTHER" id="PTHR32133">
    <property type="entry name" value="OS07G0120400 PROTEIN"/>
    <property type="match status" value="1"/>
</dbReference>
<gene>
    <name evidence="2" type="ordered locus">Os10g0188000</name>
    <name evidence="2" type="ORF">OSNPB_100188000</name>
</gene>
<dbReference type="STRING" id="39947.A0A0P0XSB1"/>
<reference evidence="3" key="1">
    <citation type="journal article" date="2005" name="Nature">
        <title>The map-based sequence of the rice genome.</title>
        <authorList>
            <consortium name="International rice genome sequencing project (IRGSP)"/>
            <person name="Matsumoto T."/>
            <person name="Wu J."/>
            <person name="Kanamori H."/>
            <person name="Katayose Y."/>
            <person name="Fujisawa M."/>
            <person name="Namiki N."/>
            <person name="Mizuno H."/>
            <person name="Yamamoto K."/>
            <person name="Antonio B.A."/>
            <person name="Baba T."/>
            <person name="Sakata K."/>
            <person name="Nagamura Y."/>
            <person name="Aoki H."/>
            <person name="Arikawa K."/>
            <person name="Arita K."/>
            <person name="Bito T."/>
            <person name="Chiden Y."/>
            <person name="Fujitsuka N."/>
            <person name="Fukunaka R."/>
            <person name="Hamada M."/>
            <person name="Harada C."/>
            <person name="Hayashi A."/>
            <person name="Hijishita S."/>
            <person name="Honda M."/>
            <person name="Hosokawa S."/>
            <person name="Ichikawa Y."/>
            <person name="Idonuma A."/>
            <person name="Iijima M."/>
            <person name="Ikeda M."/>
            <person name="Ikeno M."/>
            <person name="Ito K."/>
            <person name="Ito S."/>
            <person name="Ito T."/>
            <person name="Ito Y."/>
            <person name="Ito Y."/>
            <person name="Iwabuchi A."/>
            <person name="Kamiya K."/>
            <person name="Karasawa W."/>
            <person name="Kurita K."/>
            <person name="Katagiri S."/>
            <person name="Kikuta A."/>
            <person name="Kobayashi H."/>
            <person name="Kobayashi N."/>
            <person name="Machita K."/>
            <person name="Maehara T."/>
            <person name="Masukawa M."/>
            <person name="Mizubayashi T."/>
            <person name="Mukai Y."/>
            <person name="Nagasaki H."/>
            <person name="Nagata Y."/>
            <person name="Naito S."/>
            <person name="Nakashima M."/>
            <person name="Nakama Y."/>
            <person name="Nakamichi Y."/>
            <person name="Nakamura M."/>
            <person name="Meguro A."/>
            <person name="Negishi M."/>
            <person name="Ohta I."/>
            <person name="Ohta T."/>
            <person name="Okamoto M."/>
            <person name="Ono N."/>
            <person name="Saji S."/>
            <person name="Sakaguchi M."/>
            <person name="Sakai K."/>
            <person name="Shibata M."/>
            <person name="Shimokawa T."/>
            <person name="Song J."/>
            <person name="Takazaki Y."/>
            <person name="Terasawa K."/>
            <person name="Tsugane M."/>
            <person name="Tsuji K."/>
            <person name="Ueda S."/>
            <person name="Waki K."/>
            <person name="Yamagata H."/>
            <person name="Yamamoto M."/>
            <person name="Yamamoto S."/>
            <person name="Yamane H."/>
            <person name="Yoshiki S."/>
            <person name="Yoshihara R."/>
            <person name="Yukawa K."/>
            <person name="Zhong H."/>
            <person name="Yano M."/>
            <person name="Yuan Q."/>
            <person name="Ouyang S."/>
            <person name="Liu J."/>
            <person name="Jones K.M."/>
            <person name="Gansberger K."/>
            <person name="Moffat K."/>
            <person name="Hill J."/>
            <person name="Bera J."/>
            <person name="Fadrosh D."/>
            <person name="Jin S."/>
            <person name="Johri S."/>
            <person name="Kim M."/>
            <person name="Overton L."/>
            <person name="Reardon M."/>
            <person name="Tsitrin T."/>
            <person name="Vuong H."/>
            <person name="Weaver B."/>
            <person name="Ciecko A."/>
            <person name="Tallon L."/>
            <person name="Jackson J."/>
            <person name="Pai G."/>
            <person name="Aken S.V."/>
            <person name="Utterback T."/>
            <person name="Reidmuller S."/>
            <person name="Feldblyum T."/>
            <person name="Hsiao J."/>
            <person name="Zismann V."/>
            <person name="Iobst S."/>
            <person name="de Vazeille A.R."/>
            <person name="Buell C.R."/>
            <person name="Ying K."/>
            <person name="Li Y."/>
            <person name="Lu T."/>
            <person name="Huang Y."/>
            <person name="Zhao Q."/>
            <person name="Feng Q."/>
            <person name="Zhang L."/>
            <person name="Zhu J."/>
            <person name="Weng Q."/>
            <person name="Mu J."/>
            <person name="Lu Y."/>
            <person name="Fan D."/>
            <person name="Liu Y."/>
            <person name="Guan J."/>
            <person name="Zhang Y."/>
            <person name="Yu S."/>
            <person name="Liu X."/>
            <person name="Zhang Y."/>
            <person name="Hong G."/>
            <person name="Han B."/>
            <person name="Choisne N."/>
            <person name="Demange N."/>
            <person name="Orjeda G."/>
            <person name="Samain S."/>
            <person name="Cattolico L."/>
            <person name="Pelletier E."/>
            <person name="Couloux A."/>
            <person name="Segurens B."/>
            <person name="Wincker P."/>
            <person name="D'Hont A."/>
            <person name="Scarpelli C."/>
            <person name="Weissenbach J."/>
            <person name="Salanoubat M."/>
            <person name="Quetier F."/>
            <person name="Yu Y."/>
            <person name="Kim H.R."/>
            <person name="Rambo T."/>
            <person name="Currie J."/>
            <person name="Collura K."/>
            <person name="Luo M."/>
            <person name="Yang T."/>
            <person name="Ammiraju J.S.S."/>
            <person name="Engler F."/>
            <person name="Soderlund C."/>
            <person name="Wing R.A."/>
            <person name="Palmer L.E."/>
            <person name="de la Bastide M."/>
            <person name="Spiegel L."/>
            <person name="Nascimento L."/>
            <person name="Zutavern T."/>
            <person name="O'Shaughnessy A."/>
            <person name="Dike S."/>
            <person name="Dedhia N."/>
            <person name="Preston R."/>
            <person name="Balija V."/>
            <person name="McCombie W.R."/>
            <person name="Chow T."/>
            <person name="Chen H."/>
            <person name="Chung M."/>
            <person name="Chen C."/>
            <person name="Shaw J."/>
            <person name="Wu H."/>
            <person name="Hsiao K."/>
            <person name="Chao Y."/>
            <person name="Chu M."/>
            <person name="Cheng C."/>
            <person name="Hour A."/>
            <person name="Lee P."/>
            <person name="Lin S."/>
            <person name="Lin Y."/>
            <person name="Liou J."/>
            <person name="Liu S."/>
            <person name="Hsing Y."/>
            <person name="Raghuvanshi S."/>
            <person name="Mohanty A."/>
            <person name="Bharti A.K."/>
            <person name="Gaur A."/>
            <person name="Gupta V."/>
            <person name="Kumar D."/>
            <person name="Ravi V."/>
            <person name="Vij S."/>
            <person name="Kapur A."/>
            <person name="Khurana P."/>
            <person name="Khurana P."/>
            <person name="Khurana J.P."/>
            <person name="Tyagi A.K."/>
            <person name="Gaikwad K."/>
            <person name="Singh A."/>
            <person name="Dalal V."/>
            <person name="Srivastava S."/>
            <person name="Dixit A."/>
            <person name="Pal A.K."/>
            <person name="Ghazi I.A."/>
            <person name="Yadav M."/>
            <person name="Pandit A."/>
            <person name="Bhargava A."/>
            <person name="Sureshbabu K."/>
            <person name="Batra K."/>
            <person name="Sharma T.R."/>
            <person name="Mohapatra T."/>
            <person name="Singh N.K."/>
            <person name="Messing J."/>
            <person name="Nelson A.B."/>
            <person name="Fuks G."/>
            <person name="Kavchok S."/>
            <person name="Keizer G."/>
            <person name="Linton E."/>
            <person name="Llaca V."/>
            <person name="Song R."/>
            <person name="Tanyolac B."/>
            <person name="Young S."/>
            <person name="Ho-Il K."/>
            <person name="Hahn J.H."/>
            <person name="Sangsakoo G."/>
            <person name="Vanavichit A."/>
            <person name="de Mattos Luiz.A.T."/>
            <person name="Zimmer P.D."/>
            <person name="Malone G."/>
            <person name="Dellagostin O."/>
            <person name="de Oliveira A.C."/>
            <person name="Bevan M."/>
            <person name="Bancroft I."/>
            <person name="Minx P."/>
            <person name="Cordum H."/>
            <person name="Wilson R."/>
            <person name="Cheng Z."/>
            <person name="Jin W."/>
            <person name="Jiang J."/>
            <person name="Leong S.A."/>
            <person name="Iwama H."/>
            <person name="Gojobori T."/>
            <person name="Itoh T."/>
            <person name="Niimura Y."/>
            <person name="Fujii Y."/>
            <person name="Habara T."/>
            <person name="Sakai H."/>
            <person name="Sato Y."/>
            <person name="Wilson G."/>
            <person name="Kumar K."/>
            <person name="McCouch S."/>
            <person name="Juretic N."/>
            <person name="Hoen D."/>
            <person name="Wright S."/>
            <person name="Bruskiewich R."/>
            <person name="Bureau T."/>
            <person name="Miyao A."/>
            <person name="Hirochika H."/>
            <person name="Nishikawa T."/>
            <person name="Kadowaki K."/>
            <person name="Sugiura M."/>
            <person name="Burr B."/>
            <person name="Sasaki T."/>
        </authorList>
    </citation>
    <scope>NUCLEOTIDE SEQUENCE [LARGE SCALE GENOMIC DNA]</scope>
    <source>
        <strain evidence="3">cv. Nipponbare</strain>
    </source>
</reference>
<reference evidence="2 3" key="2">
    <citation type="journal article" date="2013" name="Plant Cell Physiol.">
        <title>Rice Annotation Project Database (RAP-DB): an integrative and interactive database for rice genomics.</title>
        <authorList>
            <person name="Sakai H."/>
            <person name="Lee S.S."/>
            <person name="Tanaka T."/>
            <person name="Numa H."/>
            <person name="Kim J."/>
            <person name="Kawahara Y."/>
            <person name="Wakimoto H."/>
            <person name="Yang C.C."/>
            <person name="Iwamoto M."/>
            <person name="Abe T."/>
            <person name="Yamada Y."/>
            <person name="Muto A."/>
            <person name="Inokuchi H."/>
            <person name="Ikemura T."/>
            <person name="Matsumoto T."/>
            <person name="Sasaki T."/>
            <person name="Itoh T."/>
        </authorList>
    </citation>
    <scope>NUCLEOTIDE SEQUENCE [LARGE SCALE GENOMIC DNA]</scope>
    <source>
        <strain evidence="3">cv. Nipponbare</strain>
    </source>
</reference>
<dbReference type="InterPro" id="IPR036047">
    <property type="entry name" value="F-box-like_dom_sf"/>
</dbReference>
<proteinExistence type="predicted"/>
<feature type="domain" description="F-box" evidence="1">
    <location>
        <begin position="20"/>
        <end position="57"/>
    </location>
</feature>
<dbReference type="Proteomes" id="UP000059680">
    <property type="component" value="Chromosome 10"/>
</dbReference>
<reference evidence="2 3" key="3">
    <citation type="journal article" date="2013" name="Rice">
        <title>Improvement of the Oryza sativa Nipponbare reference genome using next generation sequence and optical map data.</title>
        <authorList>
            <person name="Kawahara Y."/>
            <person name="de la Bastide M."/>
            <person name="Hamilton J.P."/>
            <person name="Kanamori H."/>
            <person name="McCombie W.R."/>
            <person name="Ouyang S."/>
            <person name="Schwartz D.C."/>
            <person name="Tanaka T."/>
            <person name="Wu J."/>
            <person name="Zhou S."/>
            <person name="Childs K.L."/>
            <person name="Davidson R.M."/>
            <person name="Lin H."/>
            <person name="Quesada-Ocampo L."/>
            <person name="Vaillancourt B."/>
            <person name="Sakai H."/>
            <person name="Lee S.S."/>
            <person name="Kim J."/>
            <person name="Numa H."/>
            <person name="Itoh T."/>
            <person name="Buell C.R."/>
            <person name="Matsumoto T."/>
        </authorList>
    </citation>
    <scope>NUCLEOTIDE SEQUENCE [LARGE SCALE GENOMIC DNA]</scope>
    <source>
        <strain evidence="3">cv. Nipponbare</strain>
    </source>
</reference>
<dbReference type="FunCoup" id="A0A0P0XSB1">
    <property type="interactions" value="1"/>
</dbReference>
<sequence length="251" mass="28594">SHRRRTTSPSPAQAQPLEDDDLLSEILLRLPAKPSSLPRASLVCKRWRRVVSDAVFLRRFRSHHGKPPLLGFFKVSYRNPIFIPTLDPPDRISAARFSLQLPLPGGGGGSPPVFGHFYHMFAFRHGRALIYDRSLLQITVWDPVTGDRRAVDIPEPFGRRPAYVSNWAMRCVDGHVHGGCHSSPFEVVVIGFNKYRRRLFTCVYSSDTGNWGKVISNAFNFRGHKTRSSTPGWEFFLLLVPKCYWDRHPSV</sequence>
<dbReference type="InterPro" id="IPR001810">
    <property type="entry name" value="F-box_dom"/>
</dbReference>
<dbReference type="OMA" id="MGYRISC"/>
<dbReference type="PaxDb" id="39947-A0A0P0XSB1"/>
<dbReference type="PANTHER" id="PTHR32133:SF380">
    <property type="entry name" value="OS10G0137700 PROTEIN"/>
    <property type="match status" value="1"/>
</dbReference>
<evidence type="ECO:0000313" key="3">
    <source>
        <dbReference type="Proteomes" id="UP000059680"/>
    </source>
</evidence>
<dbReference type="AlphaFoldDB" id="A0A0P0XSB1"/>
<evidence type="ECO:0000313" key="2">
    <source>
        <dbReference type="EMBL" id="BAT10166.1"/>
    </source>
</evidence>
<keyword evidence="3" id="KW-1185">Reference proteome</keyword>
<feature type="non-terminal residue" evidence="2">
    <location>
        <position position="1"/>
    </location>
</feature>
<dbReference type="Pfam" id="PF00646">
    <property type="entry name" value="F-box"/>
    <property type="match status" value="1"/>
</dbReference>
<protein>
    <submittedName>
        <fullName evidence="2">Os10g0188000 protein</fullName>
    </submittedName>
</protein>
<accession>A0A0P0XSB1</accession>
<evidence type="ECO:0000259" key="1">
    <source>
        <dbReference type="Pfam" id="PF00646"/>
    </source>
</evidence>